<dbReference type="InterPro" id="IPR018269">
    <property type="entry name" value="Ribosomal_uS13_CS"/>
</dbReference>
<dbReference type="NCBIfam" id="TIGR03631">
    <property type="entry name" value="uS13_bact"/>
    <property type="match status" value="1"/>
</dbReference>
<evidence type="ECO:0000313" key="9">
    <source>
        <dbReference type="EMBL" id="MBW7953606.1"/>
    </source>
</evidence>
<dbReference type="PROSITE" id="PS00646">
    <property type="entry name" value="RIBOSOMAL_S13_1"/>
    <property type="match status" value="1"/>
</dbReference>
<dbReference type="PANTHER" id="PTHR10871:SF1">
    <property type="entry name" value="SMALL RIBOSOMAL SUBUNIT PROTEIN US13M"/>
    <property type="match status" value="1"/>
</dbReference>
<dbReference type="Proteomes" id="UP000781173">
    <property type="component" value="Unassembled WGS sequence"/>
</dbReference>
<sequence>MARIAGVELPINKRVEIALTYIHGVGLTTSQKILKQTNISTDIRVKDLSEAQIKRISSVLSGMPLEGELKEIVFRNVKRLKDIRAYRGIRHKLGLPVRGQRTRTNAVTRKGRNNAVGGLKRKLEKT</sequence>
<evidence type="ECO:0000256" key="2">
    <source>
        <dbReference type="ARBA" id="ARBA00022730"/>
    </source>
</evidence>
<dbReference type="FunFam" id="1.10.8.50:FF:000001">
    <property type="entry name" value="30S ribosomal protein S13"/>
    <property type="match status" value="1"/>
</dbReference>
<evidence type="ECO:0000256" key="3">
    <source>
        <dbReference type="ARBA" id="ARBA00022884"/>
    </source>
</evidence>
<reference evidence="9" key="1">
    <citation type="journal article" date="2022" name="ISME J.">
        <title>A general approach to explore prokaryotic protein glycosylation reveals the unique surface layer modulation of an anammox bacterium.</title>
        <authorList>
            <person name="Pabst M."/>
            <person name="Grouzdev D.S."/>
            <person name="Lawson C.E."/>
            <person name="Kleikamp H.B.C."/>
            <person name="de Ram C."/>
            <person name="Louwen R."/>
            <person name="Lin Y.M."/>
            <person name="Lucker S."/>
            <person name="van Loosdrecht M.C.M."/>
            <person name="Laureni M."/>
        </authorList>
    </citation>
    <scope>NUCLEOTIDE SEQUENCE</scope>
    <source>
        <strain evidence="9">BROCD043</strain>
    </source>
</reference>
<comment type="function">
    <text evidence="7">Located at the top of the head of the 30S subunit, it contacts several helices of the 16S rRNA. In the 70S ribosome it contacts the 23S rRNA (bridge B1a) and protein L5 of the 50S subunit (bridge B1b), connecting the 2 subunits; these bridges are implicated in subunit movement. Contacts the tRNAs in the A and P-sites.</text>
</comment>
<keyword evidence="7" id="KW-0820">tRNA-binding</keyword>
<keyword evidence="2 7" id="KW-0699">rRNA-binding</keyword>
<dbReference type="InterPro" id="IPR010979">
    <property type="entry name" value="Ribosomal_uS13-like_H2TH"/>
</dbReference>
<keyword evidence="5 7" id="KW-0687">Ribonucleoprotein</keyword>
<dbReference type="HAMAP" id="MF_01315">
    <property type="entry name" value="Ribosomal_uS13"/>
    <property type="match status" value="1"/>
</dbReference>
<dbReference type="GO" id="GO:0005829">
    <property type="term" value="C:cytosol"/>
    <property type="evidence" value="ECO:0007669"/>
    <property type="project" value="TreeGrafter"/>
</dbReference>
<dbReference type="InterPro" id="IPR019980">
    <property type="entry name" value="Ribosomal_uS13_bac-type"/>
</dbReference>
<dbReference type="GO" id="GO:0019843">
    <property type="term" value="F:rRNA binding"/>
    <property type="evidence" value="ECO:0007669"/>
    <property type="project" value="UniProtKB-UniRule"/>
</dbReference>
<protein>
    <recommendedName>
        <fullName evidence="6 7">Small ribosomal subunit protein uS13</fullName>
    </recommendedName>
</protein>
<dbReference type="GO" id="GO:0003735">
    <property type="term" value="F:structural constituent of ribosome"/>
    <property type="evidence" value="ECO:0007669"/>
    <property type="project" value="InterPro"/>
</dbReference>
<keyword evidence="3 7" id="KW-0694">RNA-binding</keyword>
<comment type="subunit">
    <text evidence="7">Part of the 30S ribosomal subunit. Forms a loose heterodimer with protein S19. Forms two bridges to the 50S subunit in the 70S ribosome.</text>
</comment>
<organism evidence="9 10">
    <name type="scientific">Candidatus Dojkabacteria bacterium</name>
    <dbReference type="NCBI Taxonomy" id="2099670"/>
    <lineage>
        <taxon>Bacteria</taxon>
        <taxon>Candidatus Dojkabacteria</taxon>
    </lineage>
</organism>
<dbReference type="SUPFAM" id="SSF46946">
    <property type="entry name" value="S13-like H2TH domain"/>
    <property type="match status" value="1"/>
</dbReference>
<comment type="caution">
    <text evidence="9">The sequence shown here is derived from an EMBL/GenBank/DDBJ whole genome shotgun (WGS) entry which is preliminary data.</text>
</comment>
<accession>A0A952ALM0</accession>
<dbReference type="PIRSF" id="PIRSF002134">
    <property type="entry name" value="Ribosomal_S13"/>
    <property type="match status" value="1"/>
</dbReference>
<keyword evidence="4 7" id="KW-0689">Ribosomal protein</keyword>
<dbReference type="PROSITE" id="PS50159">
    <property type="entry name" value="RIBOSOMAL_S13_2"/>
    <property type="match status" value="1"/>
</dbReference>
<dbReference type="Pfam" id="PF00416">
    <property type="entry name" value="Ribosomal_S13"/>
    <property type="match status" value="1"/>
</dbReference>
<dbReference type="GO" id="GO:0015935">
    <property type="term" value="C:small ribosomal subunit"/>
    <property type="evidence" value="ECO:0007669"/>
    <property type="project" value="TreeGrafter"/>
</dbReference>
<evidence type="ECO:0000256" key="1">
    <source>
        <dbReference type="ARBA" id="ARBA00008080"/>
    </source>
</evidence>
<dbReference type="EMBL" id="JACFOF010000004">
    <property type="protein sequence ID" value="MBW7953606.1"/>
    <property type="molecule type" value="Genomic_DNA"/>
</dbReference>
<evidence type="ECO:0000256" key="8">
    <source>
        <dbReference type="RuleBase" id="RU003830"/>
    </source>
</evidence>
<evidence type="ECO:0000256" key="5">
    <source>
        <dbReference type="ARBA" id="ARBA00023274"/>
    </source>
</evidence>
<dbReference type="PANTHER" id="PTHR10871">
    <property type="entry name" value="30S RIBOSOMAL PROTEIN S13/40S RIBOSOMAL PROTEIN S18"/>
    <property type="match status" value="1"/>
</dbReference>
<evidence type="ECO:0000256" key="7">
    <source>
        <dbReference type="HAMAP-Rule" id="MF_01315"/>
    </source>
</evidence>
<dbReference type="InterPro" id="IPR027437">
    <property type="entry name" value="Rbsml_uS13_C"/>
</dbReference>
<evidence type="ECO:0000256" key="4">
    <source>
        <dbReference type="ARBA" id="ARBA00022980"/>
    </source>
</evidence>
<evidence type="ECO:0000256" key="6">
    <source>
        <dbReference type="ARBA" id="ARBA00035166"/>
    </source>
</evidence>
<proteinExistence type="inferred from homology"/>
<evidence type="ECO:0000313" key="10">
    <source>
        <dbReference type="Proteomes" id="UP000781173"/>
    </source>
</evidence>
<dbReference type="GO" id="GO:0000049">
    <property type="term" value="F:tRNA binding"/>
    <property type="evidence" value="ECO:0007669"/>
    <property type="project" value="UniProtKB-UniRule"/>
</dbReference>
<dbReference type="Gene3D" id="4.10.910.10">
    <property type="entry name" value="30s ribosomal protein s13, domain 2"/>
    <property type="match status" value="1"/>
</dbReference>
<comment type="similarity">
    <text evidence="1 7 8">Belongs to the universal ribosomal protein uS13 family.</text>
</comment>
<dbReference type="AlphaFoldDB" id="A0A952ALM0"/>
<dbReference type="InterPro" id="IPR001892">
    <property type="entry name" value="Ribosomal_uS13"/>
</dbReference>
<dbReference type="Gene3D" id="1.10.8.50">
    <property type="match status" value="1"/>
</dbReference>
<name>A0A952ALM0_9BACT</name>
<gene>
    <name evidence="7 9" type="primary">rpsM</name>
    <name evidence="9" type="ORF">H3C67_02365</name>
</gene>
<dbReference type="GO" id="GO:0006412">
    <property type="term" value="P:translation"/>
    <property type="evidence" value="ECO:0007669"/>
    <property type="project" value="UniProtKB-UniRule"/>
</dbReference>